<evidence type="ECO:0000313" key="5">
    <source>
        <dbReference type="EMBL" id="CAB4586855.1"/>
    </source>
</evidence>
<dbReference type="InterPro" id="IPR029044">
    <property type="entry name" value="Nucleotide-diphossugar_trans"/>
</dbReference>
<dbReference type="GO" id="GO:0016757">
    <property type="term" value="F:glycosyltransferase activity"/>
    <property type="evidence" value="ECO:0007669"/>
    <property type="project" value="UniProtKB-KW"/>
</dbReference>
<dbReference type="AlphaFoldDB" id="A0A6J5ZYH7"/>
<accession>A0A6J5ZYH7</accession>
<evidence type="ECO:0000256" key="3">
    <source>
        <dbReference type="ARBA" id="ARBA00022679"/>
    </source>
</evidence>
<dbReference type="PANTHER" id="PTHR43179:SF12">
    <property type="entry name" value="GALACTOFURANOSYLTRANSFERASE GLFT2"/>
    <property type="match status" value="1"/>
</dbReference>
<keyword evidence="2" id="KW-0328">Glycosyltransferase</keyword>
<dbReference type="Gene3D" id="3.90.550.10">
    <property type="entry name" value="Spore Coat Polysaccharide Biosynthesis Protein SpsA, Chain A"/>
    <property type="match status" value="1"/>
</dbReference>
<evidence type="ECO:0000256" key="1">
    <source>
        <dbReference type="ARBA" id="ARBA00006739"/>
    </source>
</evidence>
<protein>
    <submittedName>
        <fullName evidence="4">Unannotated protein</fullName>
    </submittedName>
</protein>
<dbReference type="EMBL" id="CAEZTY010000036">
    <property type="protein sequence ID" value="CAB4586855.1"/>
    <property type="molecule type" value="Genomic_DNA"/>
</dbReference>
<dbReference type="EMBL" id="CAEZXY010000070">
    <property type="protein sequence ID" value="CAB4715436.1"/>
    <property type="molecule type" value="Genomic_DNA"/>
</dbReference>
<gene>
    <name evidence="5" type="ORF">UFOPK1762_01068</name>
    <name evidence="6" type="ORF">UFOPK2624_01355</name>
    <name evidence="7" type="ORF">UFOPK2969_00834</name>
    <name evidence="4" type="ORF">UFOPK3331_01638</name>
</gene>
<dbReference type="SUPFAM" id="SSF53448">
    <property type="entry name" value="Nucleotide-diphospho-sugar transferases"/>
    <property type="match status" value="1"/>
</dbReference>
<sequence length="291" mass="32721">MAQFAGLIPKLDPYARSFNAERAARVSMPRRTLRADGRTTGLSVLVLHKDRPDLLKRLWLGFDKLRDVCDRAGIEIELCLGDTGSTNPETLALLDAPPEGVEITRRMRYQFSRCNNDLFEWARYSTVLFMNNDVFIDECPEGVVEAFQTITRDPSLGAVGVVLLFENGTVQHAGVEMLRSPELFAVPYHPGTKQPPVHALGDSFTSSAVTGAFLMTSSDLYARSGGFDERYEAECQDIDYCLRLRRAGFEIRTLSVGPIFHVENATREPGEEDWSDRALFVRRWSSFVECL</sequence>
<name>A0A6J5ZYH7_9ZZZZ</name>
<organism evidence="4">
    <name type="scientific">freshwater metagenome</name>
    <dbReference type="NCBI Taxonomy" id="449393"/>
    <lineage>
        <taxon>unclassified sequences</taxon>
        <taxon>metagenomes</taxon>
        <taxon>ecological metagenomes</taxon>
    </lineage>
</organism>
<evidence type="ECO:0000313" key="6">
    <source>
        <dbReference type="EMBL" id="CAB4715436.1"/>
    </source>
</evidence>
<comment type="similarity">
    <text evidence="1">Belongs to the glycosyltransferase 2 family.</text>
</comment>
<dbReference type="EMBL" id="CAESAL010000081">
    <property type="protein sequence ID" value="CAB4345857.1"/>
    <property type="molecule type" value="Genomic_DNA"/>
</dbReference>
<dbReference type="PANTHER" id="PTHR43179">
    <property type="entry name" value="RHAMNOSYLTRANSFERASE WBBL"/>
    <property type="match status" value="1"/>
</dbReference>
<reference evidence="4" key="1">
    <citation type="submission" date="2020-05" db="EMBL/GenBank/DDBJ databases">
        <authorList>
            <person name="Chiriac C."/>
            <person name="Salcher M."/>
            <person name="Ghai R."/>
            <person name="Kavagutti S V."/>
        </authorList>
    </citation>
    <scope>NUCLEOTIDE SEQUENCE</scope>
</reference>
<evidence type="ECO:0000313" key="7">
    <source>
        <dbReference type="EMBL" id="CAB4791195.1"/>
    </source>
</evidence>
<evidence type="ECO:0000256" key="2">
    <source>
        <dbReference type="ARBA" id="ARBA00022676"/>
    </source>
</evidence>
<dbReference type="EMBL" id="CAFAAD010000052">
    <property type="protein sequence ID" value="CAB4791195.1"/>
    <property type="molecule type" value="Genomic_DNA"/>
</dbReference>
<keyword evidence="3" id="KW-0808">Transferase</keyword>
<proteinExistence type="inferred from homology"/>
<evidence type="ECO:0000313" key="4">
    <source>
        <dbReference type="EMBL" id="CAB4345857.1"/>
    </source>
</evidence>